<reference evidence="7 8" key="1">
    <citation type="submission" date="2019-03" db="EMBL/GenBank/DDBJ databases">
        <title>Luteimonas zhaokaii sp.nov., isolated from the rectal contents of Plateau pika in Yushu, Qinghai Province, China.</title>
        <authorList>
            <person name="Zhang G."/>
        </authorList>
    </citation>
    <scope>NUCLEOTIDE SEQUENCE [LARGE SCALE GENOMIC DNA]</scope>
    <source>
        <strain evidence="7 8">B9</strain>
    </source>
</reference>
<comment type="caution">
    <text evidence="7">The sequence shown here is derived from an EMBL/GenBank/DDBJ whole genome shotgun (WGS) entry which is preliminary data.</text>
</comment>
<evidence type="ECO:0000256" key="5">
    <source>
        <dbReference type="ARBA" id="ARBA00023136"/>
    </source>
</evidence>
<evidence type="ECO:0000256" key="1">
    <source>
        <dbReference type="ARBA" id="ARBA00004651"/>
    </source>
</evidence>
<evidence type="ECO:0000313" key="8">
    <source>
        <dbReference type="Proteomes" id="UP000294796"/>
    </source>
</evidence>
<protein>
    <submittedName>
        <fullName evidence="7">YihY/virulence factor BrkB family protein</fullName>
    </submittedName>
</protein>
<dbReference type="Proteomes" id="UP000294796">
    <property type="component" value="Unassembled WGS sequence"/>
</dbReference>
<evidence type="ECO:0000256" key="4">
    <source>
        <dbReference type="ARBA" id="ARBA00022989"/>
    </source>
</evidence>
<keyword evidence="2" id="KW-1003">Cell membrane</keyword>
<dbReference type="PIRSF" id="PIRSF035875">
    <property type="entry name" value="RNase_BN"/>
    <property type="match status" value="1"/>
</dbReference>
<accession>A0A4R5TMA9</accession>
<dbReference type="RefSeq" id="WP_133322680.1">
    <property type="nucleotide sequence ID" value="NZ_SMTF01000011.1"/>
</dbReference>
<dbReference type="NCBIfam" id="TIGR00765">
    <property type="entry name" value="yihY_not_rbn"/>
    <property type="match status" value="1"/>
</dbReference>
<keyword evidence="5 6" id="KW-0472">Membrane</keyword>
<dbReference type="EMBL" id="SMTF01000011">
    <property type="protein sequence ID" value="TDK23032.1"/>
    <property type="molecule type" value="Genomic_DNA"/>
</dbReference>
<sequence>MSRIPERFQPLLARVERSPPAEIARRFVEIDLLTHAASLTFFALVSLAPLLVLVLWLAASLYPDAQEALLEQITELAGAEAAAVAGTVLRNATAQPDVGSLAGLWGTLLLFIGATTVFARLQGTLNLIFRTDAEQLGGVLAWLRKRVFSFGVVLALGFLIIVSTLLSAGVELLLAEVPLLVSVAGDAVSIAIYIIAFALMYHYLPDRRVGWSRAWLGGAITTALFLLGRWLIGLYLTEAAPGSAYGAFGTLVIMLMWLYYAALVFFLGALVTAVIDERFLARGPVQDPPHVAS</sequence>
<feature type="transmembrane region" description="Helical" evidence="6">
    <location>
        <begin position="102"/>
        <end position="121"/>
    </location>
</feature>
<dbReference type="InterPro" id="IPR017039">
    <property type="entry name" value="Virul_fac_BrkB"/>
</dbReference>
<organism evidence="7 8">
    <name type="scientific">Luteimonas aestuarii</name>
    <dbReference type="NCBI Taxonomy" id="453837"/>
    <lineage>
        <taxon>Bacteria</taxon>
        <taxon>Pseudomonadati</taxon>
        <taxon>Pseudomonadota</taxon>
        <taxon>Gammaproteobacteria</taxon>
        <taxon>Lysobacterales</taxon>
        <taxon>Lysobacteraceae</taxon>
        <taxon>Luteimonas</taxon>
    </lineage>
</organism>
<dbReference type="PANTHER" id="PTHR30213:SF1">
    <property type="entry name" value="INNER MEMBRANE PROTEIN YHJD"/>
    <property type="match status" value="1"/>
</dbReference>
<keyword evidence="8" id="KW-1185">Reference proteome</keyword>
<dbReference type="OrthoDB" id="9797028at2"/>
<feature type="transmembrane region" description="Helical" evidence="6">
    <location>
        <begin position="214"/>
        <end position="232"/>
    </location>
</feature>
<evidence type="ECO:0000313" key="7">
    <source>
        <dbReference type="EMBL" id="TDK23032.1"/>
    </source>
</evidence>
<dbReference type="Pfam" id="PF03631">
    <property type="entry name" value="Virul_fac_BrkB"/>
    <property type="match status" value="1"/>
</dbReference>
<feature type="transmembrane region" description="Helical" evidence="6">
    <location>
        <begin position="147"/>
        <end position="167"/>
    </location>
</feature>
<gene>
    <name evidence="7" type="ORF">E2F46_12865</name>
</gene>
<feature type="transmembrane region" description="Helical" evidence="6">
    <location>
        <begin position="32"/>
        <end position="59"/>
    </location>
</feature>
<keyword evidence="3 6" id="KW-0812">Transmembrane</keyword>
<dbReference type="PANTHER" id="PTHR30213">
    <property type="entry name" value="INNER MEMBRANE PROTEIN YHJD"/>
    <property type="match status" value="1"/>
</dbReference>
<keyword evidence="4 6" id="KW-1133">Transmembrane helix</keyword>
<comment type="subcellular location">
    <subcellularLocation>
        <location evidence="1">Cell membrane</location>
        <topology evidence="1">Multi-pass membrane protein</topology>
    </subcellularLocation>
</comment>
<proteinExistence type="predicted"/>
<name>A0A4R5TMA9_9GAMM</name>
<dbReference type="AlphaFoldDB" id="A0A4R5TMA9"/>
<feature type="transmembrane region" description="Helical" evidence="6">
    <location>
        <begin position="179"/>
        <end position="202"/>
    </location>
</feature>
<dbReference type="GO" id="GO:0005886">
    <property type="term" value="C:plasma membrane"/>
    <property type="evidence" value="ECO:0007669"/>
    <property type="project" value="UniProtKB-SubCell"/>
</dbReference>
<evidence type="ECO:0000256" key="3">
    <source>
        <dbReference type="ARBA" id="ARBA00022692"/>
    </source>
</evidence>
<evidence type="ECO:0000256" key="6">
    <source>
        <dbReference type="SAM" id="Phobius"/>
    </source>
</evidence>
<evidence type="ECO:0000256" key="2">
    <source>
        <dbReference type="ARBA" id="ARBA00022475"/>
    </source>
</evidence>
<feature type="transmembrane region" description="Helical" evidence="6">
    <location>
        <begin position="244"/>
        <end position="275"/>
    </location>
</feature>